<feature type="compositionally biased region" description="Polar residues" evidence="5">
    <location>
        <begin position="1"/>
        <end position="23"/>
    </location>
</feature>
<dbReference type="SUPFAM" id="SSF51206">
    <property type="entry name" value="cAMP-binding domain-like"/>
    <property type="match status" value="1"/>
</dbReference>
<dbReference type="SUPFAM" id="SSF81324">
    <property type="entry name" value="Voltage-gated potassium channels"/>
    <property type="match status" value="1"/>
</dbReference>
<accession>A0A7S2BX63</accession>
<dbReference type="GO" id="GO:0005886">
    <property type="term" value="C:plasma membrane"/>
    <property type="evidence" value="ECO:0007669"/>
    <property type="project" value="TreeGrafter"/>
</dbReference>
<dbReference type="EMBL" id="HBGT01012892">
    <property type="protein sequence ID" value="CAD9409046.1"/>
    <property type="molecule type" value="Transcribed_RNA"/>
</dbReference>
<evidence type="ECO:0000256" key="3">
    <source>
        <dbReference type="ARBA" id="ARBA00022989"/>
    </source>
</evidence>
<feature type="compositionally biased region" description="Low complexity" evidence="5">
    <location>
        <begin position="733"/>
        <end position="747"/>
    </location>
</feature>
<feature type="region of interest" description="Disordered" evidence="5">
    <location>
        <begin position="1"/>
        <end position="76"/>
    </location>
</feature>
<reference evidence="8" key="1">
    <citation type="submission" date="2021-01" db="EMBL/GenBank/DDBJ databases">
        <authorList>
            <person name="Corre E."/>
            <person name="Pelletier E."/>
            <person name="Niang G."/>
            <person name="Scheremetjew M."/>
            <person name="Finn R."/>
            <person name="Kale V."/>
            <person name="Holt S."/>
            <person name="Cochrane G."/>
            <person name="Meng A."/>
            <person name="Brown T."/>
            <person name="Cohen L."/>
        </authorList>
    </citation>
    <scope>NUCLEOTIDE SEQUENCE</scope>
    <source>
        <strain evidence="8">RCC1693</strain>
    </source>
</reference>
<dbReference type="GO" id="GO:0042391">
    <property type="term" value="P:regulation of membrane potential"/>
    <property type="evidence" value="ECO:0007669"/>
    <property type="project" value="TreeGrafter"/>
</dbReference>
<dbReference type="InterPro" id="IPR003938">
    <property type="entry name" value="K_chnl_volt-dep_EAG/ELK/ERG"/>
</dbReference>
<evidence type="ECO:0000256" key="2">
    <source>
        <dbReference type="ARBA" id="ARBA00022692"/>
    </source>
</evidence>
<dbReference type="Pfam" id="PF00520">
    <property type="entry name" value="Ion_trans"/>
    <property type="match status" value="1"/>
</dbReference>
<feature type="transmembrane region" description="Helical" evidence="6">
    <location>
        <begin position="179"/>
        <end position="196"/>
    </location>
</feature>
<gene>
    <name evidence="8" type="ORF">FPAR1323_LOCUS6928</name>
</gene>
<keyword evidence="4 6" id="KW-0472">Membrane</keyword>
<dbReference type="InterPro" id="IPR018490">
    <property type="entry name" value="cNMP-bd_dom_sf"/>
</dbReference>
<dbReference type="InterPro" id="IPR014710">
    <property type="entry name" value="RmlC-like_jellyroll"/>
</dbReference>
<dbReference type="Gene3D" id="1.10.287.70">
    <property type="match status" value="1"/>
</dbReference>
<dbReference type="PRINTS" id="PR01463">
    <property type="entry name" value="EAGCHANLFMLY"/>
</dbReference>
<evidence type="ECO:0000256" key="5">
    <source>
        <dbReference type="SAM" id="MobiDB-lite"/>
    </source>
</evidence>
<dbReference type="Gene3D" id="2.60.120.10">
    <property type="entry name" value="Jelly Rolls"/>
    <property type="match status" value="1"/>
</dbReference>
<dbReference type="GO" id="GO:0005249">
    <property type="term" value="F:voltage-gated potassium channel activity"/>
    <property type="evidence" value="ECO:0007669"/>
    <property type="project" value="InterPro"/>
</dbReference>
<name>A0A7S2BX63_9STRA</name>
<protein>
    <recommendedName>
        <fullName evidence="7">Ion transport domain-containing protein</fullName>
    </recommendedName>
</protein>
<proteinExistence type="predicted"/>
<evidence type="ECO:0000256" key="1">
    <source>
        <dbReference type="ARBA" id="ARBA00004141"/>
    </source>
</evidence>
<keyword evidence="2 6" id="KW-0812">Transmembrane</keyword>
<feature type="domain" description="Ion transport" evidence="7">
    <location>
        <begin position="179"/>
        <end position="438"/>
    </location>
</feature>
<keyword evidence="3 6" id="KW-1133">Transmembrane helix</keyword>
<comment type="subcellular location">
    <subcellularLocation>
        <location evidence="1">Membrane</location>
        <topology evidence="1">Multi-pass membrane protein</topology>
    </subcellularLocation>
</comment>
<feature type="transmembrane region" description="Helical" evidence="6">
    <location>
        <begin position="208"/>
        <end position="230"/>
    </location>
</feature>
<feature type="compositionally biased region" description="Acidic residues" evidence="5">
    <location>
        <begin position="47"/>
        <end position="65"/>
    </location>
</feature>
<sequence length="881" mass="98207">MATTVAMRSSVMRNDNRRSSAGQSRVERKIAIKKKKRKKSSLLNDGAQEEWEEEEWEEEDLEGENYEERKKRTSKPNADSIMSIANVYAPKASTAKIHMALEGTQDPEPSKPTASVRRMRDEEAQAMYRRALEREKQSKVAKSAEDTQKEVEAMIGSFQAVLAKDKYLIMPDGKFMHRWDILFMAALLFTAIAKPYEVAFLDVVVGDGLYICNWIIDAFFLFDMILQFFIPIRNVVKLQGVSWIKDPKMIAVHYLRSWFLVDLVSIIPFESIFTGTRGSNVFDLLQLLRLLRLLKLLRVLKASKVWQKWEAQLAVPYGYIALLKFSVLLLMMGHWMACAWAITVDVQLKKPRLPGYDAWAASGGDPYTWLDEVADKGWEAYRDPTPIDKYSVSLYWAITTITSVGYGDVSPQNPAELQVCTVFILLGSILWAYIIGNACGIAASLDVENIRHHQTMDDLNYFMMDQHLEPSQRYQLRSFFNQSKEMAREENYKSLIGRMSPTLRAVVSRRRAEWLYRVSYFSTASEKFLIALVMELNSDIFIPGEVIPWSNSLTAVSRGIASRKGRVCLAGSFWGEDFILVTSSLKDTAEARALTYAEIVTLDREVLFEIAESFPVEQEILRRRISQMAAARGVLKAAKIIKTLQDDPQADIAAESEGVLAKSFNNNGGWAAVRAETAAQDKLAMLAAKASSGDLGIANLEEGEPGETSPKSRVVTISSPESTMRTRSATDDSGGASMRSRGASHSGDSIIGQMNLLTRPPTVSSGLDERGSAKERRKQRNIETAQRPQQIGVVKLAMVKKGIDSFEKSIFNEIFTMGEAIDANQEDIAALKSTFEDAMGTIDTLAAKLDMLLNKFDGGTSPGGKPGRGSMSPAESASPSV</sequence>
<organism evidence="8">
    <name type="scientific">Florenciella parvula</name>
    <dbReference type="NCBI Taxonomy" id="236787"/>
    <lineage>
        <taxon>Eukaryota</taxon>
        <taxon>Sar</taxon>
        <taxon>Stramenopiles</taxon>
        <taxon>Ochrophyta</taxon>
        <taxon>Dictyochophyceae</taxon>
        <taxon>Florenciellales</taxon>
        <taxon>Florenciella</taxon>
    </lineage>
</organism>
<feature type="region of interest" description="Disordered" evidence="5">
    <location>
        <begin position="856"/>
        <end position="881"/>
    </location>
</feature>
<dbReference type="PANTHER" id="PTHR10217:SF435">
    <property type="entry name" value="POTASSIUM VOLTAGE-GATED CHANNEL PROTEIN EAG"/>
    <property type="match status" value="1"/>
</dbReference>
<evidence type="ECO:0000256" key="6">
    <source>
        <dbReference type="SAM" id="Phobius"/>
    </source>
</evidence>
<evidence type="ECO:0000256" key="4">
    <source>
        <dbReference type="ARBA" id="ARBA00023136"/>
    </source>
</evidence>
<feature type="region of interest" description="Disordered" evidence="5">
    <location>
        <begin position="699"/>
        <end position="786"/>
    </location>
</feature>
<dbReference type="InterPro" id="IPR050818">
    <property type="entry name" value="KCNH_animal-type"/>
</dbReference>
<evidence type="ECO:0000259" key="7">
    <source>
        <dbReference type="Pfam" id="PF00520"/>
    </source>
</evidence>
<dbReference type="InterPro" id="IPR005821">
    <property type="entry name" value="Ion_trans_dom"/>
</dbReference>
<feature type="transmembrane region" description="Helical" evidence="6">
    <location>
        <begin position="321"/>
        <end position="342"/>
    </location>
</feature>
<dbReference type="AlphaFoldDB" id="A0A7S2BX63"/>
<dbReference type="PANTHER" id="PTHR10217">
    <property type="entry name" value="VOLTAGE AND LIGAND GATED POTASSIUM CHANNEL"/>
    <property type="match status" value="1"/>
</dbReference>
<feature type="transmembrane region" description="Helical" evidence="6">
    <location>
        <begin position="251"/>
        <end position="269"/>
    </location>
</feature>
<feature type="compositionally biased region" description="Basic residues" evidence="5">
    <location>
        <begin position="31"/>
        <end position="40"/>
    </location>
</feature>
<feature type="compositionally biased region" description="Polar residues" evidence="5">
    <location>
        <begin position="709"/>
        <end position="727"/>
    </location>
</feature>
<evidence type="ECO:0000313" key="8">
    <source>
        <dbReference type="EMBL" id="CAD9409046.1"/>
    </source>
</evidence>